<proteinExistence type="predicted"/>
<comment type="caution">
    <text evidence="1">The sequence shown here is derived from an EMBL/GenBank/DDBJ whole genome shotgun (WGS) entry which is preliminary data.</text>
</comment>
<dbReference type="EMBL" id="VIEB01000467">
    <property type="protein sequence ID" value="TQD89876.1"/>
    <property type="molecule type" value="Genomic_DNA"/>
</dbReference>
<accession>A0A540LTZ9</accession>
<name>A0A540LTZ9_MALBA</name>
<evidence type="ECO:0000313" key="1">
    <source>
        <dbReference type="EMBL" id="TQD89876.1"/>
    </source>
</evidence>
<organism evidence="1 2">
    <name type="scientific">Malus baccata</name>
    <name type="common">Siberian crab apple</name>
    <name type="synonym">Pyrus baccata</name>
    <dbReference type="NCBI Taxonomy" id="106549"/>
    <lineage>
        <taxon>Eukaryota</taxon>
        <taxon>Viridiplantae</taxon>
        <taxon>Streptophyta</taxon>
        <taxon>Embryophyta</taxon>
        <taxon>Tracheophyta</taxon>
        <taxon>Spermatophyta</taxon>
        <taxon>Magnoliopsida</taxon>
        <taxon>eudicotyledons</taxon>
        <taxon>Gunneridae</taxon>
        <taxon>Pentapetalae</taxon>
        <taxon>rosids</taxon>
        <taxon>fabids</taxon>
        <taxon>Rosales</taxon>
        <taxon>Rosaceae</taxon>
        <taxon>Amygdaloideae</taxon>
        <taxon>Maleae</taxon>
        <taxon>Malus</taxon>
    </lineage>
</organism>
<reference evidence="1 2" key="1">
    <citation type="journal article" date="2019" name="G3 (Bethesda)">
        <title>Sequencing of a Wild Apple (Malus baccata) Genome Unravels the Differences Between Cultivated and Wild Apple Species Regarding Disease Resistance and Cold Tolerance.</title>
        <authorList>
            <person name="Chen X."/>
        </authorList>
    </citation>
    <scope>NUCLEOTIDE SEQUENCE [LARGE SCALE GENOMIC DNA]</scope>
    <source>
        <strain evidence="2">cv. Shandingzi</strain>
        <tissue evidence="1">Leaves</tissue>
    </source>
</reference>
<dbReference type="AlphaFoldDB" id="A0A540LTZ9"/>
<gene>
    <name evidence="1" type="ORF">C1H46_024578</name>
</gene>
<sequence>MDDADENVELNNIVLHTGEDVGWDNNDQQTDQNGGVAVTRIIMVRWITTHNHPPLLVILVVDNRYVPKINMEFDSVEKVEEFYEMYAKKAGFGTRNASTNYNTA</sequence>
<keyword evidence="2" id="KW-1185">Reference proteome</keyword>
<dbReference type="Proteomes" id="UP000315295">
    <property type="component" value="Unassembled WGS sequence"/>
</dbReference>
<protein>
    <recommendedName>
        <fullName evidence="3">Protein FAR1-RELATED SEQUENCE</fullName>
    </recommendedName>
</protein>
<evidence type="ECO:0000313" key="2">
    <source>
        <dbReference type="Proteomes" id="UP000315295"/>
    </source>
</evidence>
<evidence type="ECO:0008006" key="3">
    <source>
        <dbReference type="Google" id="ProtNLM"/>
    </source>
</evidence>